<evidence type="ECO:0000259" key="2">
    <source>
        <dbReference type="Pfam" id="PF13581"/>
    </source>
</evidence>
<gene>
    <name evidence="3" type="ORF">EKD16_01185</name>
</gene>
<keyword evidence="1" id="KW-0723">Serine/threonine-protein kinase</keyword>
<dbReference type="GO" id="GO:0004674">
    <property type="term" value="F:protein serine/threonine kinase activity"/>
    <property type="evidence" value="ECO:0007669"/>
    <property type="project" value="UniProtKB-KW"/>
</dbReference>
<name>A0A4P6Q056_9ACTN</name>
<dbReference type="CDD" id="cd16936">
    <property type="entry name" value="HATPase_RsbW-like"/>
    <property type="match status" value="1"/>
</dbReference>
<protein>
    <submittedName>
        <fullName evidence="3">Serine-protein kinase RsbW</fullName>
    </submittedName>
</protein>
<dbReference type="KEGG" id="strr:EKD16_01185"/>
<dbReference type="PANTHER" id="PTHR35526:SF3">
    <property type="entry name" value="ANTI-SIGMA-F FACTOR RSBW"/>
    <property type="match status" value="1"/>
</dbReference>
<evidence type="ECO:0000313" key="4">
    <source>
        <dbReference type="Proteomes" id="UP000292235"/>
    </source>
</evidence>
<dbReference type="PANTHER" id="PTHR35526">
    <property type="entry name" value="ANTI-SIGMA-F FACTOR RSBW-RELATED"/>
    <property type="match status" value="1"/>
</dbReference>
<accession>A0A4P6Q056</accession>
<dbReference type="AlphaFoldDB" id="A0A4P6Q056"/>
<dbReference type="InterPro" id="IPR050267">
    <property type="entry name" value="Anti-sigma-factor_SerPK"/>
</dbReference>
<sequence>MDVKFSIALPRQAYTVAVMRDFLGEALRTTGVCADCRFTILLAASEACANAVDHGEPSTAYQVTARIHGDTCVLEVAHRGPGFDPARVPLPDLEAESGRGILLMRQMMEDVSIIAEDDGTVRVRLSKRLARCRPTPPEHGEPARREAVLR</sequence>
<feature type="domain" description="Histidine kinase/HSP90-like ATPase" evidence="2">
    <location>
        <begin position="14"/>
        <end position="125"/>
    </location>
</feature>
<evidence type="ECO:0000256" key="1">
    <source>
        <dbReference type="ARBA" id="ARBA00022527"/>
    </source>
</evidence>
<organism evidence="3 4">
    <name type="scientific">Streptomonospora litoralis</name>
    <dbReference type="NCBI Taxonomy" id="2498135"/>
    <lineage>
        <taxon>Bacteria</taxon>
        <taxon>Bacillati</taxon>
        <taxon>Actinomycetota</taxon>
        <taxon>Actinomycetes</taxon>
        <taxon>Streptosporangiales</taxon>
        <taxon>Nocardiopsidaceae</taxon>
        <taxon>Streptomonospora</taxon>
    </lineage>
</organism>
<dbReference type="EMBL" id="CP036455">
    <property type="protein sequence ID" value="QBI52054.1"/>
    <property type="molecule type" value="Genomic_DNA"/>
</dbReference>
<dbReference type="InterPro" id="IPR036890">
    <property type="entry name" value="HATPase_C_sf"/>
</dbReference>
<dbReference type="SUPFAM" id="SSF55874">
    <property type="entry name" value="ATPase domain of HSP90 chaperone/DNA topoisomerase II/histidine kinase"/>
    <property type="match status" value="1"/>
</dbReference>
<dbReference type="InterPro" id="IPR003594">
    <property type="entry name" value="HATPase_dom"/>
</dbReference>
<proteinExistence type="predicted"/>
<keyword evidence="4" id="KW-1185">Reference proteome</keyword>
<dbReference type="RefSeq" id="WP_131096667.1">
    <property type="nucleotide sequence ID" value="NZ_CP036455.1"/>
</dbReference>
<dbReference type="Pfam" id="PF13581">
    <property type="entry name" value="HATPase_c_2"/>
    <property type="match status" value="1"/>
</dbReference>
<dbReference type="OrthoDB" id="3185978at2"/>
<keyword evidence="3" id="KW-0418">Kinase</keyword>
<reference evidence="3 4" key="1">
    <citation type="submission" date="2019-02" db="EMBL/GenBank/DDBJ databases">
        <authorList>
            <person name="Khodamoradi S."/>
            <person name="Hahnke R.L."/>
            <person name="Kaempfer P."/>
            <person name="Schumann P."/>
            <person name="Rohde M."/>
            <person name="Steinert M."/>
            <person name="Luzhetskyy A."/>
            <person name="Wink J."/>
            <person name="Ruckert C."/>
        </authorList>
    </citation>
    <scope>NUCLEOTIDE SEQUENCE [LARGE SCALE GENOMIC DNA]</scope>
    <source>
        <strain evidence="3 4">M2</strain>
    </source>
</reference>
<keyword evidence="3" id="KW-0808">Transferase</keyword>
<dbReference type="Proteomes" id="UP000292235">
    <property type="component" value="Chromosome"/>
</dbReference>
<evidence type="ECO:0000313" key="3">
    <source>
        <dbReference type="EMBL" id="QBI52054.1"/>
    </source>
</evidence>
<dbReference type="Gene3D" id="3.30.565.10">
    <property type="entry name" value="Histidine kinase-like ATPase, C-terminal domain"/>
    <property type="match status" value="1"/>
</dbReference>